<feature type="transmembrane region" description="Helical" evidence="7">
    <location>
        <begin position="386"/>
        <end position="408"/>
    </location>
</feature>
<evidence type="ECO:0000256" key="2">
    <source>
        <dbReference type="ARBA" id="ARBA00022475"/>
    </source>
</evidence>
<dbReference type="InterPro" id="IPR050250">
    <property type="entry name" value="Macrolide_Exporter_MacB"/>
</dbReference>
<dbReference type="Pfam" id="PF02687">
    <property type="entry name" value="FtsX"/>
    <property type="match status" value="1"/>
</dbReference>
<evidence type="ECO:0000256" key="4">
    <source>
        <dbReference type="ARBA" id="ARBA00022989"/>
    </source>
</evidence>
<organism evidence="10">
    <name type="scientific">Eiseniibacteriota bacterium</name>
    <dbReference type="NCBI Taxonomy" id="2212470"/>
    <lineage>
        <taxon>Bacteria</taxon>
        <taxon>Candidatus Eiseniibacteriota</taxon>
    </lineage>
</organism>
<evidence type="ECO:0000313" key="10">
    <source>
        <dbReference type="EMBL" id="HER43992.1"/>
    </source>
</evidence>
<dbReference type="GO" id="GO:0005886">
    <property type="term" value="C:plasma membrane"/>
    <property type="evidence" value="ECO:0007669"/>
    <property type="project" value="UniProtKB-SubCell"/>
</dbReference>
<dbReference type="AlphaFoldDB" id="A0A7V2AVF9"/>
<dbReference type="PANTHER" id="PTHR30572">
    <property type="entry name" value="MEMBRANE COMPONENT OF TRANSPORTER-RELATED"/>
    <property type="match status" value="1"/>
</dbReference>
<evidence type="ECO:0000259" key="8">
    <source>
        <dbReference type="Pfam" id="PF02687"/>
    </source>
</evidence>
<dbReference type="EMBL" id="DSEC01000422">
    <property type="protein sequence ID" value="HER43992.1"/>
    <property type="molecule type" value="Genomic_DNA"/>
</dbReference>
<feature type="domain" description="ABC3 transporter permease C-terminal" evidence="8">
    <location>
        <begin position="303"/>
        <end position="416"/>
    </location>
</feature>
<feature type="transmembrane region" description="Helical" evidence="7">
    <location>
        <begin position="37"/>
        <end position="59"/>
    </location>
</feature>
<dbReference type="InterPro" id="IPR025857">
    <property type="entry name" value="MacB_PCD"/>
</dbReference>
<evidence type="ECO:0000256" key="6">
    <source>
        <dbReference type="ARBA" id="ARBA00038076"/>
    </source>
</evidence>
<dbReference type="InterPro" id="IPR003838">
    <property type="entry name" value="ABC3_permease_C"/>
</dbReference>
<feature type="transmembrane region" description="Helical" evidence="7">
    <location>
        <begin position="345"/>
        <end position="374"/>
    </location>
</feature>
<evidence type="ECO:0000256" key="5">
    <source>
        <dbReference type="ARBA" id="ARBA00023136"/>
    </source>
</evidence>
<sequence length="423" mass="46848">MEREHIDAGGRRGGGIWAENVKLALAVIRTHKMRSGLLILGVAIGVTTVLAMVTVMSGLGRRVEEDILSADRPYLMITRYDPIGGEEDRRDILRRKQFTEEDARAVGSSCATVDKVDFQIDSGGRMRVLRYEAERTDLISIVGVSHNFGEMFNLEIDEGRFYNEFELERRRRVVVLGYGPAQDLFPNRDPIGKQIKIGNKQYEVVGTMASRKHIFGSIGDNFAAVPYTAFEKDFSGEYDDHVIALTVNPEYTLEEAKEEVAALLRVRRGVKPGEESDFHVTTSEAFRDLLANITKYIGLILVVISSIGLMVGGIGVMNIMLVSVAERTREVGIRMAMGARRTDILQQFLIEAATLTGSGGLIGIVLGLLAARGISNLIRFPYSVPLHWVAIAFVFSASIGMIFGLYPANRAAKMDPIRALRYE</sequence>
<accession>A0A7V2AVF9</accession>
<name>A0A7V2AVF9_UNCEI</name>
<evidence type="ECO:0000256" key="7">
    <source>
        <dbReference type="SAM" id="Phobius"/>
    </source>
</evidence>
<dbReference type="PANTHER" id="PTHR30572:SF4">
    <property type="entry name" value="ABC TRANSPORTER PERMEASE YTRF"/>
    <property type="match status" value="1"/>
</dbReference>
<proteinExistence type="inferred from homology"/>
<feature type="domain" description="MacB-like periplasmic core" evidence="9">
    <location>
        <begin position="35"/>
        <end position="262"/>
    </location>
</feature>
<keyword evidence="5 7" id="KW-0472">Membrane</keyword>
<evidence type="ECO:0000259" key="9">
    <source>
        <dbReference type="Pfam" id="PF12704"/>
    </source>
</evidence>
<evidence type="ECO:0000256" key="1">
    <source>
        <dbReference type="ARBA" id="ARBA00004651"/>
    </source>
</evidence>
<dbReference type="Pfam" id="PF12704">
    <property type="entry name" value="MacB_PCD"/>
    <property type="match status" value="1"/>
</dbReference>
<gene>
    <name evidence="10" type="ORF">ENO08_05990</name>
</gene>
<evidence type="ECO:0000256" key="3">
    <source>
        <dbReference type="ARBA" id="ARBA00022692"/>
    </source>
</evidence>
<comment type="subcellular location">
    <subcellularLocation>
        <location evidence="1">Cell membrane</location>
        <topology evidence="1">Multi-pass membrane protein</topology>
    </subcellularLocation>
</comment>
<protein>
    <submittedName>
        <fullName evidence="10">FtsX-like permease family protein</fullName>
    </submittedName>
</protein>
<keyword evidence="2" id="KW-1003">Cell membrane</keyword>
<comment type="similarity">
    <text evidence="6">Belongs to the ABC-4 integral membrane protein family.</text>
</comment>
<dbReference type="Proteomes" id="UP000886069">
    <property type="component" value="Unassembled WGS sequence"/>
</dbReference>
<comment type="caution">
    <text evidence="10">The sequence shown here is derived from an EMBL/GenBank/DDBJ whole genome shotgun (WGS) entry which is preliminary data.</text>
</comment>
<keyword evidence="3 7" id="KW-0812">Transmembrane</keyword>
<dbReference type="GO" id="GO:0022857">
    <property type="term" value="F:transmembrane transporter activity"/>
    <property type="evidence" value="ECO:0007669"/>
    <property type="project" value="TreeGrafter"/>
</dbReference>
<reference evidence="10" key="1">
    <citation type="journal article" date="2020" name="mSystems">
        <title>Genome- and Community-Level Interaction Insights into Carbon Utilization and Element Cycling Functions of Hydrothermarchaeota in Hydrothermal Sediment.</title>
        <authorList>
            <person name="Zhou Z."/>
            <person name="Liu Y."/>
            <person name="Xu W."/>
            <person name="Pan J."/>
            <person name="Luo Z.H."/>
            <person name="Li M."/>
        </authorList>
    </citation>
    <scope>NUCLEOTIDE SEQUENCE [LARGE SCALE GENOMIC DNA]</scope>
    <source>
        <strain evidence="10">SpSt-1233</strain>
    </source>
</reference>
<keyword evidence="4 7" id="KW-1133">Transmembrane helix</keyword>
<feature type="transmembrane region" description="Helical" evidence="7">
    <location>
        <begin position="296"/>
        <end position="324"/>
    </location>
</feature>